<name>A0AAD7B3A2_9AGAR</name>
<evidence type="ECO:0008006" key="5">
    <source>
        <dbReference type="Google" id="ProtNLM"/>
    </source>
</evidence>
<evidence type="ECO:0000256" key="1">
    <source>
        <dbReference type="SAM" id="Coils"/>
    </source>
</evidence>
<accession>A0AAD7B3A2</accession>
<evidence type="ECO:0000256" key="2">
    <source>
        <dbReference type="SAM" id="MobiDB-lite"/>
    </source>
</evidence>
<dbReference type="AlphaFoldDB" id="A0AAD7B3A2"/>
<keyword evidence="1" id="KW-0175">Coiled coil</keyword>
<dbReference type="Gene3D" id="1.20.1280.50">
    <property type="match status" value="1"/>
</dbReference>
<dbReference type="Proteomes" id="UP001221142">
    <property type="component" value="Unassembled WGS sequence"/>
</dbReference>
<dbReference type="SUPFAM" id="SSF52047">
    <property type="entry name" value="RNI-like"/>
    <property type="match status" value="1"/>
</dbReference>
<gene>
    <name evidence="3" type="ORF">FB45DRAFT_379172</name>
</gene>
<protein>
    <recommendedName>
        <fullName evidence="5">F-box domain-containing protein</fullName>
    </recommendedName>
</protein>
<evidence type="ECO:0000313" key="4">
    <source>
        <dbReference type="Proteomes" id="UP001221142"/>
    </source>
</evidence>
<comment type="caution">
    <text evidence="3">The sequence shown here is derived from an EMBL/GenBank/DDBJ whole genome shotgun (WGS) entry which is preliminary data.</text>
</comment>
<evidence type="ECO:0000313" key="3">
    <source>
        <dbReference type="EMBL" id="KAJ7608713.1"/>
    </source>
</evidence>
<dbReference type="EMBL" id="JARKIF010000043">
    <property type="protein sequence ID" value="KAJ7608713.1"/>
    <property type="molecule type" value="Genomic_DNA"/>
</dbReference>
<organism evidence="3 4">
    <name type="scientific">Roridomyces roridus</name>
    <dbReference type="NCBI Taxonomy" id="1738132"/>
    <lineage>
        <taxon>Eukaryota</taxon>
        <taxon>Fungi</taxon>
        <taxon>Dikarya</taxon>
        <taxon>Basidiomycota</taxon>
        <taxon>Agaricomycotina</taxon>
        <taxon>Agaricomycetes</taxon>
        <taxon>Agaricomycetidae</taxon>
        <taxon>Agaricales</taxon>
        <taxon>Marasmiineae</taxon>
        <taxon>Mycenaceae</taxon>
        <taxon>Roridomyces</taxon>
    </lineage>
</organism>
<feature type="coiled-coil region" evidence="1">
    <location>
        <begin position="22"/>
        <end position="49"/>
    </location>
</feature>
<reference evidence="3" key="1">
    <citation type="submission" date="2023-03" db="EMBL/GenBank/DDBJ databases">
        <title>Massive genome expansion in bonnet fungi (Mycena s.s.) driven by repeated elements and novel gene families across ecological guilds.</title>
        <authorList>
            <consortium name="Lawrence Berkeley National Laboratory"/>
            <person name="Harder C.B."/>
            <person name="Miyauchi S."/>
            <person name="Viragh M."/>
            <person name="Kuo A."/>
            <person name="Thoen E."/>
            <person name="Andreopoulos B."/>
            <person name="Lu D."/>
            <person name="Skrede I."/>
            <person name="Drula E."/>
            <person name="Henrissat B."/>
            <person name="Morin E."/>
            <person name="Kohler A."/>
            <person name="Barry K."/>
            <person name="LaButti K."/>
            <person name="Morin E."/>
            <person name="Salamov A."/>
            <person name="Lipzen A."/>
            <person name="Mereny Z."/>
            <person name="Hegedus B."/>
            <person name="Baldrian P."/>
            <person name="Stursova M."/>
            <person name="Weitz H."/>
            <person name="Taylor A."/>
            <person name="Grigoriev I.V."/>
            <person name="Nagy L.G."/>
            <person name="Martin F."/>
            <person name="Kauserud H."/>
        </authorList>
    </citation>
    <scope>NUCLEOTIDE SEQUENCE</scope>
    <source>
        <strain evidence="3">9284</strain>
    </source>
</reference>
<keyword evidence="4" id="KW-1185">Reference proteome</keyword>
<proteinExistence type="predicted"/>
<feature type="region of interest" description="Disordered" evidence="2">
    <location>
        <begin position="1"/>
        <end position="22"/>
    </location>
</feature>
<sequence>MPPQQGLSRFKHSNDAPSGLEAQQVRQIRDEAQRKLTLIEARLEEELEGHSSIEILERTEAGLQKTLQLCDSILSPIRHLPPEILAHIFLFSLPPVKEAEERVEWYEALDHSPWVLGRVSRRWRAVALNSPALWTSIIIQADGDSEEACCLPMLEAQLERSGKSPLDIIFMCEEDPYLAEEALKKLIQHSARWKPLVITARNISSLPRRIRKKLPLLQTLCVRGYDSEAEEYDGESPPPDYLDHFGVAPRLRSLEVEFPPRFKVPWGQLTRYEASGGWDDHISVLVKLKRLESCKLDMAHEAELSDPFTWGSKTIQLTRLRRLELSCERYNSGDCWSCPAWLRLPALTGLSIQGPMFRGLAPLLQNSNCTLKKLHITGGAPEKDLALPVFESSAHIAELEISLLDRYPAENILPLLTLLSIEPDKPVLLPRLRNLIIVNSQKNQYPIGKMLVSRWNTSTRDSSVARLRSLRFVNGEWAGPLSTVLSALFDKLRSKGVDVRIGWDR</sequence>